<protein>
    <submittedName>
        <fullName evidence="2">F-box protein</fullName>
    </submittedName>
</protein>
<evidence type="ECO:0000313" key="3">
    <source>
        <dbReference type="Proteomes" id="UP001589643"/>
    </source>
</evidence>
<dbReference type="PROSITE" id="PS50181">
    <property type="entry name" value="FBOX"/>
    <property type="match status" value="1"/>
</dbReference>
<dbReference type="RefSeq" id="WP_378720131.1">
    <property type="nucleotide sequence ID" value="NZ_JBHLHV010000033.1"/>
</dbReference>
<reference evidence="2 3" key="1">
    <citation type="submission" date="2024-08" db="EMBL/GenBank/DDBJ databases">
        <title>Heavy metals resistant antinobacteria isolated from wastewater.</title>
        <authorList>
            <person name="Roman Ponce B."/>
            <person name="Blanco Mercado M.A."/>
            <person name="Avila Aldana I.N."/>
            <person name="Morales Arrieta S."/>
        </authorList>
    </citation>
    <scope>NUCLEOTIDE SEQUENCE [LARGE SCALE GENOMIC DNA]</scope>
    <source>
        <strain evidence="3">sma-1</strain>
    </source>
</reference>
<dbReference type="InterPro" id="IPR001810">
    <property type="entry name" value="F-box_dom"/>
</dbReference>
<dbReference type="EMBL" id="JBHLHV010000033">
    <property type="protein sequence ID" value="MFB8894217.1"/>
    <property type="molecule type" value="Genomic_DNA"/>
</dbReference>
<feature type="non-terminal residue" evidence="2">
    <location>
        <position position="64"/>
    </location>
</feature>
<name>A0ABV5EWU0_9MICO</name>
<organism evidence="2 3">
    <name type="scientific">Microbacterium plantarum</name>
    <dbReference type="NCBI Taxonomy" id="1816425"/>
    <lineage>
        <taxon>Bacteria</taxon>
        <taxon>Bacillati</taxon>
        <taxon>Actinomycetota</taxon>
        <taxon>Actinomycetes</taxon>
        <taxon>Micrococcales</taxon>
        <taxon>Microbacteriaceae</taxon>
        <taxon>Microbacterium</taxon>
    </lineage>
</organism>
<dbReference type="Gene3D" id="1.20.1280.50">
    <property type="match status" value="1"/>
</dbReference>
<gene>
    <name evidence="2" type="ORF">AB7P39_15325</name>
</gene>
<comment type="caution">
    <text evidence="2">The sequence shown here is derived from an EMBL/GenBank/DDBJ whole genome shotgun (WGS) entry which is preliminary data.</text>
</comment>
<proteinExistence type="predicted"/>
<evidence type="ECO:0000313" key="2">
    <source>
        <dbReference type="EMBL" id="MFB8894217.1"/>
    </source>
</evidence>
<evidence type="ECO:0000259" key="1">
    <source>
        <dbReference type="PROSITE" id="PS50181"/>
    </source>
</evidence>
<feature type="domain" description="F-box" evidence="1">
    <location>
        <begin position="6"/>
        <end position="51"/>
    </location>
</feature>
<sequence>MSSSSFRGFISLPEDTITSILRLLDPEDLCSISYTCKFLRDLSRPTRFRDVEVYQTAFHKLCDL</sequence>
<dbReference type="CDD" id="cd09917">
    <property type="entry name" value="F-box_SF"/>
    <property type="match status" value="1"/>
</dbReference>
<dbReference type="Proteomes" id="UP001589643">
    <property type="component" value="Unassembled WGS sequence"/>
</dbReference>
<keyword evidence="3" id="KW-1185">Reference proteome</keyword>
<dbReference type="SUPFAM" id="SSF81383">
    <property type="entry name" value="F-box domain"/>
    <property type="match status" value="1"/>
</dbReference>
<dbReference type="InterPro" id="IPR036047">
    <property type="entry name" value="F-box-like_dom_sf"/>
</dbReference>
<accession>A0ABV5EWU0</accession>
<dbReference type="Pfam" id="PF00646">
    <property type="entry name" value="F-box"/>
    <property type="match status" value="1"/>
</dbReference>